<feature type="transmembrane region" description="Helical" evidence="11">
    <location>
        <begin position="451"/>
        <end position="475"/>
    </location>
</feature>
<dbReference type="STRING" id="2094558.A0A314XY73"/>
<dbReference type="InterPro" id="IPR043926">
    <property type="entry name" value="ABCG_dom"/>
</dbReference>
<dbReference type="PROSITE" id="PS00211">
    <property type="entry name" value="ABC_TRANSPORTER_1"/>
    <property type="match status" value="1"/>
</dbReference>
<dbReference type="InterPro" id="IPR017871">
    <property type="entry name" value="ABC_transporter-like_CS"/>
</dbReference>
<dbReference type="SMART" id="SM00382">
    <property type="entry name" value="AAA"/>
    <property type="match status" value="1"/>
</dbReference>
<keyword evidence="8 11" id="KW-1133">Transmembrane helix</keyword>
<organism evidence="13 14">
    <name type="scientific">Prunus yedoensis var. nudiflora</name>
    <dbReference type="NCBI Taxonomy" id="2094558"/>
    <lineage>
        <taxon>Eukaryota</taxon>
        <taxon>Viridiplantae</taxon>
        <taxon>Streptophyta</taxon>
        <taxon>Embryophyta</taxon>
        <taxon>Tracheophyta</taxon>
        <taxon>Spermatophyta</taxon>
        <taxon>Magnoliopsida</taxon>
        <taxon>eudicotyledons</taxon>
        <taxon>Gunneridae</taxon>
        <taxon>Pentapetalae</taxon>
        <taxon>rosids</taxon>
        <taxon>fabids</taxon>
        <taxon>Rosales</taxon>
        <taxon>Rosaceae</taxon>
        <taxon>Amygdaloideae</taxon>
        <taxon>Amygdaleae</taxon>
        <taxon>Prunus</taxon>
    </lineage>
</organism>
<evidence type="ECO:0000313" key="14">
    <source>
        <dbReference type="Proteomes" id="UP000250321"/>
    </source>
</evidence>
<proteinExistence type="inferred from homology"/>
<gene>
    <name evidence="13" type="ORF">Pyn_36799</name>
</gene>
<dbReference type="PANTHER" id="PTHR48042">
    <property type="entry name" value="ABC TRANSPORTER G FAMILY MEMBER 11"/>
    <property type="match status" value="1"/>
</dbReference>
<evidence type="ECO:0000259" key="12">
    <source>
        <dbReference type="PROSITE" id="PS50893"/>
    </source>
</evidence>
<feature type="transmembrane region" description="Helical" evidence="11">
    <location>
        <begin position="423"/>
        <end position="445"/>
    </location>
</feature>
<feature type="transmembrane region" description="Helical" evidence="11">
    <location>
        <begin position="539"/>
        <end position="560"/>
    </location>
</feature>
<dbReference type="AlphaFoldDB" id="A0A314XY73"/>
<dbReference type="PANTHER" id="PTHR48042:SF18">
    <property type="entry name" value="ABC TRANSPORTER G FAMILY MEMBER 12"/>
    <property type="match status" value="1"/>
</dbReference>
<dbReference type="EMBL" id="PJQY01001852">
    <property type="protein sequence ID" value="PQP98982.1"/>
    <property type="molecule type" value="Genomic_DNA"/>
</dbReference>
<dbReference type="OrthoDB" id="66620at2759"/>
<evidence type="ECO:0000256" key="8">
    <source>
        <dbReference type="ARBA" id="ARBA00022989"/>
    </source>
</evidence>
<evidence type="ECO:0000256" key="11">
    <source>
        <dbReference type="SAM" id="Phobius"/>
    </source>
</evidence>
<keyword evidence="7" id="KW-0067">ATP-binding</keyword>
<keyword evidence="14" id="KW-1185">Reference proteome</keyword>
<dbReference type="Pfam" id="PF00005">
    <property type="entry name" value="ABC_tran"/>
    <property type="match status" value="1"/>
</dbReference>
<comment type="similarity">
    <text evidence="2">Belongs to the ABC transporter superfamily. ABCG family. Eye pigment precursor importer (TC 3.A.1.204) subfamily.</text>
</comment>
<evidence type="ECO:0000256" key="1">
    <source>
        <dbReference type="ARBA" id="ARBA00004141"/>
    </source>
</evidence>
<dbReference type="GO" id="GO:0005524">
    <property type="term" value="F:ATP binding"/>
    <property type="evidence" value="ECO:0007669"/>
    <property type="project" value="UniProtKB-KW"/>
</dbReference>
<dbReference type="Pfam" id="PF19055">
    <property type="entry name" value="ABC2_membrane_7"/>
    <property type="match status" value="1"/>
</dbReference>
<keyword evidence="9 11" id="KW-0472">Membrane</keyword>
<evidence type="ECO:0000256" key="10">
    <source>
        <dbReference type="SAM" id="MobiDB-lite"/>
    </source>
</evidence>
<evidence type="ECO:0000256" key="4">
    <source>
        <dbReference type="ARBA" id="ARBA00022553"/>
    </source>
</evidence>
<reference evidence="13 14" key="1">
    <citation type="submission" date="2018-02" db="EMBL/GenBank/DDBJ databases">
        <title>Draft genome of wild Prunus yedoensis var. nudiflora.</title>
        <authorList>
            <person name="Baek S."/>
            <person name="Kim J.-H."/>
            <person name="Choi K."/>
            <person name="Kim G.-B."/>
            <person name="Cho A."/>
            <person name="Jang H."/>
            <person name="Shin C.-H."/>
            <person name="Yu H.-J."/>
            <person name="Mun J.-H."/>
        </authorList>
    </citation>
    <scope>NUCLEOTIDE SEQUENCE [LARGE SCALE GENOMIC DNA]</scope>
    <source>
        <strain evidence="14">cv. Jeju island</strain>
        <tissue evidence="13">Leaf</tissue>
    </source>
</reference>
<keyword evidence="3" id="KW-0813">Transport</keyword>
<evidence type="ECO:0000313" key="13">
    <source>
        <dbReference type="EMBL" id="PQP98982.1"/>
    </source>
</evidence>
<feature type="domain" description="ABC transporter" evidence="12">
    <location>
        <begin position="30"/>
        <end position="268"/>
    </location>
</feature>
<feature type="transmembrane region" description="Helical" evidence="11">
    <location>
        <begin position="381"/>
        <end position="414"/>
    </location>
</feature>
<comment type="caution">
    <text evidence="13">The sequence shown here is derived from an EMBL/GenBank/DDBJ whole genome shotgun (WGS) entry which is preliminary data.</text>
</comment>
<sequence length="616" mass="68182">MEIEGASGGHSDGGGGSGRGAYLVWEDLSVVLPNFSKGSPTRRLLDGLSGYAEPGRIMAIMGPSGSGKSTLLDALAGRLSRNVVMTGNILFNGKKKRLAYGAVAYVTQEDVLLGTLTVRETITYSAHLRLPSSFTKEEVKSIVEGTIMEMGLLECADRSIGNWHLRGISGGEKKRVSIALEILTRPFILFLDEPTSGLDSASAFFVIQTLRSIARDGRTVVASVHQPSSEVFALFDDLFLLSGGETVYFGEAKTAIEFFAEAGVPCPSRRNPSDHFLRCINSDFDIVTATLKGSQRIRDVPTSSDPLMNLATAEIKARLVEKYKRSNYADKTRARMLAISAIEGHVINEKWKSSKLVEATFNLAAKIISEHVFYRERLNGYYGVSVFIISNFLSSFPFLAVVTLTSGTITYYLVKFRTEFSHYVYFCLNILACISVIESLMMVVASLVPNFLMGIITGAGIMGILMMTSGFFRLLPDLPKPFWRYPVSYLSYGSWAIQGAYKNDFLGLEFDPMIPGDPKLTGDFIIQHMFGIPIDHSKWWDFAAIVAILVLYRVLFFVILKFKENASPLFQTLYAKRTLQQLNKRPSFRKLPSSSSKRHQPPHSLSSQEGLNSPLQ</sequence>
<dbReference type="CDD" id="cd03213">
    <property type="entry name" value="ABCG_EPDR"/>
    <property type="match status" value="1"/>
</dbReference>
<dbReference type="Pfam" id="PF01061">
    <property type="entry name" value="ABC2_membrane"/>
    <property type="match status" value="1"/>
</dbReference>
<evidence type="ECO:0000256" key="2">
    <source>
        <dbReference type="ARBA" id="ARBA00005814"/>
    </source>
</evidence>
<evidence type="ECO:0000256" key="3">
    <source>
        <dbReference type="ARBA" id="ARBA00022448"/>
    </source>
</evidence>
<name>A0A314XY73_PRUYE</name>
<protein>
    <submittedName>
        <fullName evidence="13">ABC transporter G family member 15-like</fullName>
    </submittedName>
</protein>
<dbReference type="InterPro" id="IPR013525">
    <property type="entry name" value="ABC2_TM"/>
</dbReference>
<comment type="subcellular location">
    <subcellularLocation>
        <location evidence="1">Membrane</location>
        <topology evidence="1">Multi-pass membrane protein</topology>
    </subcellularLocation>
</comment>
<feature type="region of interest" description="Disordered" evidence="10">
    <location>
        <begin position="587"/>
        <end position="616"/>
    </location>
</feature>
<evidence type="ECO:0000256" key="6">
    <source>
        <dbReference type="ARBA" id="ARBA00022741"/>
    </source>
</evidence>
<keyword evidence="6" id="KW-0547">Nucleotide-binding</keyword>
<evidence type="ECO:0000256" key="5">
    <source>
        <dbReference type="ARBA" id="ARBA00022692"/>
    </source>
</evidence>
<dbReference type="PROSITE" id="PS50893">
    <property type="entry name" value="ABC_TRANSPORTER_2"/>
    <property type="match status" value="1"/>
</dbReference>
<dbReference type="GO" id="GO:0009651">
    <property type="term" value="P:response to salt stress"/>
    <property type="evidence" value="ECO:0007669"/>
    <property type="project" value="UniProtKB-ARBA"/>
</dbReference>
<keyword evidence="5 11" id="KW-0812">Transmembrane</keyword>
<dbReference type="GO" id="GO:0140359">
    <property type="term" value="F:ABC-type transporter activity"/>
    <property type="evidence" value="ECO:0007669"/>
    <property type="project" value="InterPro"/>
</dbReference>
<dbReference type="InterPro" id="IPR027417">
    <property type="entry name" value="P-loop_NTPase"/>
</dbReference>
<dbReference type="FunFam" id="3.40.50.300:FF:000504">
    <property type="entry name" value="ABC transporter G family member 11"/>
    <property type="match status" value="1"/>
</dbReference>
<dbReference type="Proteomes" id="UP000250321">
    <property type="component" value="Unassembled WGS sequence"/>
</dbReference>
<dbReference type="Gene3D" id="3.40.50.300">
    <property type="entry name" value="P-loop containing nucleotide triphosphate hydrolases"/>
    <property type="match status" value="1"/>
</dbReference>
<feature type="compositionally biased region" description="Polar residues" evidence="10">
    <location>
        <begin position="603"/>
        <end position="616"/>
    </location>
</feature>
<dbReference type="GO" id="GO:0016887">
    <property type="term" value="F:ATP hydrolysis activity"/>
    <property type="evidence" value="ECO:0007669"/>
    <property type="project" value="InterPro"/>
</dbReference>
<accession>A0A314XY73</accession>
<evidence type="ECO:0000256" key="9">
    <source>
        <dbReference type="ARBA" id="ARBA00023136"/>
    </source>
</evidence>
<dbReference type="GO" id="GO:0016020">
    <property type="term" value="C:membrane"/>
    <property type="evidence" value="ECO:0007669"/>
    <property type="project" value="UniProtKB-SubCell"/>
</dbReference>
<evidence type="ECO:0000256" key="7">
    <source>
        <dbReference type="ARBA" id="ARBA00022840"/>
    </source>
</evidence>
<dbReference type="InterPro" id="IPR052215">
    <property type="entry name" value="Plant_ABCG"/>
</dbReference>
<keyword evidence="4" id="KW-0597">Phosphoprotein</keyword>
<feature type="transmembrane region" description="Helical" evidence="11">
    <location>
        <begin position="482"/>
        <end position="501"/>
    </location>
</feature>
<dbReference type="SUPFAM" id="SSF52540">
    <property type="entry name" value="P-loop containing nucleoside triphosphate hydrolases"/>
    <property type="match status" value="1"/>
</dbReference>
<dbReference type="InterPro" id="IPR003593">
    <property type="entry name" value="AAA+_ATPase"/>
</dbReference>
<dbReference type="InterPro" id="IPR003439">
    <property type="entry name" value="ABC_transporter-like_ATP-bd"/>
</dbReference>